<dbReference type="EMBL" id="CP017174">
    <property type="protein sequence ID" value="QDE68713.1"/>
    <property type="molecule type" value="Genomic_DNA"/>
</dbReference>
<gene>
    <name evidence="4" type="ORF">BHS09_17970</name>
</gene>
<organism evidence="4 5">
    <name type="scientific">Myxococcus xanthus</name>
    <dbReference type="NCBI Taxonomy" id="34"/>
    <lineage>
        <taxon>Bacteria</taxon>
        <taxon>Pseudomonadati</taxon>
        <taxon>Myxococcota</taxon>
        <taxon>Myxococcia</taxon>
        <taxon>Myxococcales</taxon>
        <taxon>Cystobacterineae</taxon>
        <taxon>Myxococcaceae</taxon>
        <taxon>Myxococcus</taxon>
    </lineage>
</organism>
<reference evidence="4 5" key="1">
    <citation type="journal article" date="2019" name="Science">
        <title>Social genes are selection hotspots in kin groups of a soil microbe.</title>
        <authorList>
            <person name="Wielgoss S."/>
            <person name="Wolfensberger R."/>
            <person name="Sun L."/>
            <person name="Fiegna F."/>
            <person name="Velicer G.J."/>
        </authorList>
    </citation>
    <scope>NUCLEOTIDE SEQUENCE [LARGE SCALE GENOMIC DNA]</scope>
    <source>
        <strain evidence="4 5">MC3.5.9c15</strain>
    </source>
</reference>
<evidence type="ECO:0000313" key="4">
    <source>
        <dbReference type="EMBL" id="QDE68713.1"/>
    </source>
</evidence>
<dbReference type="GO" id="GO:0006355">
    <property type="term" value="P:regulation of DNA-templated transcription"/>
    <property type="evidence" value="ECO:0007669"/>
    <property type="project" value="InterPro"/>
</dbReference>
<name>A0AAE6G0G2_MYXXA</name>
<dbReference type="AlphaFoldDB" id="A0AAE6G0G2"/>
<protein>
    <recommendedName>
        <fullName evidence="3">Sigma-54 factor interaction domain-containing protein</fullName>
    </recommendedName>
</protein>
<evidence type="ECO:0000256" key="2">
    <source>
        <dbReference type="ARBA" id="ARBA00022840"/>
    </source>
</evidence>
<dbReference type="GO" id="GO:0005524">
    <property type="term" value="F:ATP binding"/>
    <property type="evidence" value="ECO:0007669"/>
    <property type="project" value="UniProtKB-KW"/>
</dbReference>
<dbReference type="Gene3D" id="3.40.50.300">
    <property type="entry name" value="P-loop containing nucleotide triphosphate hydrolases"/>
    <property type="match status" value="1"/>
</dbReference>
<dbReference type="Pfam" id="PF00158">
    <property type="entry name" value="Sigma54_activat"/>
    <property type="match status" value="1"/>
</dbReference>
<dbReference type="PANTHER" id="PTHR32071">
    <property type="entry name" value="TRANSCRIPTIONAL REGULATORY PROTEIN"/>
    <property type="match status" value="1"/>
</dbReference>
<dbReference type="Proteomes" id="UP000320179">
    <property type="component" value="Chromosome"/>
</dbReference>
<evidence type="ECO:0000256" key="1">
    <source>
        <dbReference type="ARBA" id="ARBA00022741"/>
    </source>
</evidence>
<accession>A0AAE6G0G2</accession>
<dbReference type="PROSITE" id="PS50045">
    <property type="entry name" value="SIGMA54_INTERACT_4"/>
    <property type="match status" value="1"/>
</dbReference>
<feature type="domain" description="Sigma-54 factor interaction" evidence="3">
    <location>
        <begin position="1"/>
        <end position="74"/>
    </location>
</feature>
<sequence length="74" mass="7920">MRRDKPFVSVNLGAIPRELAAAELFGARKGAFTGAVRDQTGFFQAAHEGALFLDEVGEAPAEVQVMLLCVLESV</sequence>
<proteinExistence type="predicted"/>
<keyword evidence="1" id="KW-0547">Nucleotide-binding</keyword>
<dbReference type="InterPro" id="IPR027417">
    <property type="entry name" value="P-loop_NTPase"/>
</dbReference>
<evidence type="ECO:0000313" key="5">
    <source>
        <dbReference type="Proteomes" id="UP000320179"/>
    </source>
</evidence>
<keyword evidence="2" id="KW-0067">ATP-binding</keyword>
<dbReference type="InterPro" id="IPR002078">
    <property type="entry name" value="Sigma_54_int"/>
</dbReference>
<dbReference type="SUPFAM" id="SSF52540">
    <property type="entry name" value="P-loop containing nucleoside triphosphate hydrolases"/>
    <property type="match status" value="1"/>
</dbReference>
<dbReference type="PANTHER" id="PTHR32071:SF81">
    <property type="entry name" value="PROPIONATE CATABOLISM OPERON REGULATORY PROTEIN"/>
    <property type="match status" value="1"/>
</dbReference>
<evidence type="ECO:0000259" key="3">
    <source>
        <dbReference type="PROSITE" id="PS50045"/>
    </source>
</evidence>